<accession>A0A2U2DMG1</accession>
<protein>
    <submittedName>
        <fullName evidence="1">DUF4432 domain-containing protein</fullName>
    </submittedName>
</protein>
<dbReference type="InterPro" id="IPR014718">
    <property type="entry name" value="GH-type_carb-bd"/>
</dbReference>
<sequence length="277" mass="29700">MIEFSAAKGPRLTLDSGSVLDIGACIVGGENLAPGRAIPDDGDPRIDHSLEGFLFTCGPDHLRHPEPIEGDAAGRKYPLHGAFSAHPATILSNTGENGDAECHAVVDVRMTEGGPARLERRWFIDGKTGEVQLDDRIVNTGDAPFPPMLMYHMNIGARLFDGDVRLSGVMLEGGGFPWTFGKDPGGVFCVPAEGPEWAELVLGPMASLGGLSLRVAFRTDTLPFLQIWRNQAAPAHVLGIEPCSHRFVGRAELGRSGELTEIAPGESRSYGLRFSFV</sequence>
<dbReference type="Gene3D" id="2.70.98.10">
    <property type="match status" value="1"/>
</dbReference>
<dbReference type="RefSeq" id="WP_109460143.1">
    <property type="nucleotide sequence ID" value="NZ_QFBC01000010.1"/>
</dbReference>
<gene>
    <name evidence="1" type="ORF">DEM27_20665</name>
</gene>
<proteinExistence type="predicted"/>
<dbReference type="Pfam" id="PF14486">
    <property type="entry name" value="DUF4432"/>
    <property type="match status" value="2"/>
</dbReference>
<comment type="caution">
    <text evidence="1">The sequence shown here is derived from an EMBL/GenBank/DDBJ whole genome shotgun (WGS) entry which is preliminary data.</text>
</comment>
<reference evidence="1 2" key="1">
    <citation type="submission" date="2018-05" db="EMBL/GenBank/DDBJ databases">
        <title>The draft genome of strain NS-104.</title>
        <authorList>
            <person name="Hang P."/>
            <person name="Jiang J."/>
        </authorList>
    </citation>
    <scope>NUCLEOTIDE SEQUENCE [LARGE SCALE GENOMIC DNA]</scope>
    <source>
        <strain evidence="1 2">NS-104</strain>
    </source>
</reference>
<dbReference type="EMBL" id="QFBC01000010">
    <property type="protein sequence ID" value="PWE54514.1"/>
    <property type="molecule type" value="Genomic_DNA"/>
</dbReference>
<dbReference type="AlphaFoldDB" id="A0A2U2DMG1"/>
<dbReference type="Proteomes" id="UP000245252">
    <property type="component" value="Unassembled WGS sequence"/>
</dbReference>
<name>A0A2U2DMG1_9HYPH</name>
<organism evidence="1 2">
    <name type="scientific">Metarhizobium album</name>
    <dbReference type="NCBI Taxonomy" id="2182425"/>
    <lineage>
        <taxon>Bacteria</taxon>
        <taxon>Pseudomonadati</taxon>
        <taxon>Pseudomonadota</taxon>
        <taxon>Alphaproteobacteria</taxon>
        <taxon>Hyphomicrobiales</taxon>
        <taxon>Rhizobiaceae</taxon>
        <taxon>Metarhizobium</taxon>
    </lineage>
</organism>
<dbReference type="InterPro" id="IPR027839">
    <property type="entry name" value="DUF4432"/>
</dbReference>
<keyword evidence="2" id="KW-1185">Reference proteome</keyword>
<dbReference type="GO" id="GO:0030246">
    <property type="term" value="F:carbohydrate binding"/>
    <property type="evidence" value="ECO:0007669"/>
    <property type="project" value="InterPro"/>
</dbReference>
<dbReference type="OrthoDB" id="9791280at2"/>
<evidence type="ECO:0000313" key="2">
    <source>
        <dbReference type="Proteomes" id="UP000245252"/>
    </source>
</evidence>
<evidence type="ECO:0000313" key="1">
    <source>
        <dbReference type="EMBL" id="PWE54514.1"/>
    </source>
</evidence>